<evidence type="ECO:0000313" key="1">
    <source>
        <dbReference type="EMBL" id="EHH14022.1"/>
    </source>
</evidence>
<accession>G6Y2L1</accession>
<proteinExistence type="predicted"/>
<evidence type="ECO:0008006" key="3">
    <source>
        <dbReference type="Google" id="ProtNLM"/>
    </source>
</evidence>
<organism evidence="1 2">
    <name type="scientific">Mesorhizobium amorphae CCNWGS0123</name>
    <dbReference type="NCBI Taxonomy" id="1082933"/>
    <lineage>
        <taxon>Bacteria</taxon>
        <taxon>Pseudomonadati</taxon>
        <taxon>Pseudomonadota</taxon>
        <taxon>Alphaproteobacteria</taxon>
        <taxon>Hyphomicrobiales</taxon>
        <taxon>Phyllobacteriaceae</taxon>
        <taxon>Mesorhizobium</taxon>
    </lineage>
</organism>
<name>G6Y2L1_9HYPH</name>
<dbReference type="Proteomes" id="UP000002949">
    <property type="component" value="Unassembled WGS sequence"/>
</dbReference>
<dbReference type="EMBL" id="AGSN01000009">
    <property type="protein sequence ID" value="EHH14022.1"/>
    <property type="molecule type" value="Genomic_DNA"/>
</dbReference>
<keyword evidence="2" id="KW-1185">Reference proteome</keyword>
<reference evidence="1 2" key="1">
    <citation type="journal article" date="2012" name="J. Bacteriol.">
        <title>Draft Genome Sequence of Plant Growth-Promoting Rhizobium Mesorhizobium amorphae, Isolated from Zinc-Lead Mine Tailings.</title>
        <authorList>
            <person name="Hao X."/>
            <person name="Lin Y."/>
            <person name="Johnstone L."/>
            <person name="Baltrus D.A."/>
            <person name="Miller S.J."/>
            <person name="Wei G."/>
            <person name="Rensing C."/>
        </authorList>
    </citation>
    <scope>NUCLEOTIDE SEQUENCE [LARGE SCALE GENOMIC DNA]</scope>
    <source>
        <strain evidence="1 2">CCNWGS0123</strain>
    </source>
</reference>
<evidence type="ECO:0000313" key="2">
    <source>
        <dbReference type="Proteomes" id="UP000002949"/>
    </source>
</evidence>
<sequence length="79" mass="9191">INLNNKKWKSLLDLNNPNHGLLLPILIYCVDKKGRPVLGKPKPRAETARFIEHEAYKDIALVIPVLRELHYFTRYDAPK</sequence>
<gene>
    <name evidence="1" type="ORF">MEA186_00761</name>
</gene>
<protein>
    <recommendedName>
        <fullName evidence="3">YecA family protein</fullName>
    </recommendedName>
</protein>
<feature type="non-terminal residue" evidence="1">
    <location>
        <position position="1"/>
    </location>
</feature>
<dbReference type="AlphaFoldDB" id="G6Y2L1"/>